<dbReference type="InterPro" id="IPR006976">
    <property type="entry name" value="VanZ-like"/>
</dbReference>
<organism evidence="3 4">
    <name type="scientific">Streptococcus ovuberis</name>
    <dbReference type="NCBI Taxonomy" id="1936207"/>
    <lineage>
        <taxon>Bacteria</taxon>
        <taxon>Bacillati</taxon>
        <taxon>Bacillota</taxon>
        <taxon>Bacilli</taxon>
        <taxon>Lactobacillales</taxon>
        <taxon>Streptococcaceae</taxon>
        <taxon>Streptococcus</taxon>
    </lineage>
</organism>
<accession>A0A7X6MZP9</accession>
<keyword evidence="1" id="KW-0812">Transmembrane</keyword>
<feature type="transmembrane region" description="Helical" evidence="1">
    <location>
        <begin position="141"/>
        <end position="161"/>
    </location>
</feature>
<evidence type="ECO:0000313" key="4">
    <source>
        <dbReference type="Proteomes" id="UP000522720"/>
    </source>
</evidence>
<evidence type="ECO:0000313" key="3">
    <source>
        <dbReference type="EMBL" id="NKZ20383.1"/>
    </source>
</evidence>
<feature type="transmembrane region" description="Helical" evidence="1">
    <location>
        <begin position="86"/>
        <end position="108"/>
    </location>
</feature>
<proteinExistence type="predicted"/>
<protein>
    <submittedName>
        <fullName evidence="3">VanZ family protein</fullName>
    </submittedName>
</protein>
<evidence type="ECO:0000256" key="1">
    <source>
        <dbReference type="SAM" id="Phobius"/>
    </source>
</evidence>
<dbReference type="AlphaFoldDB" id="A0A7X6MZP9"/>
<sequence length="172" mass="19468">MKRSKRLISSTLALYLLVLIWLILFKLALGPYELPRMRSLNLIPFAQSQNWDGSLHIKEIVANVLVFLPFGLLVKRHQSDWSVRWIVGLGLGLSFLLESLQYLLATGASDLTDVLTNGFGVLMGVGLYGVLTWLLPPKYLWLIEGLVLVGCLLAVFLVIYLKSQGNWIWHYL</sequence>
<keyword evidence="4" id="KW-1185">Reference proteome</keyword>
<feature type="transmembrane region" description="Helical" evidence="1">
    <location>
        <begin position="12"/>
        <end position="32"/>
    </location>
</feature>
<dbReference type="PANTHER" id="PTHR36834">
    <property type="entry name" value="MEMBRANE PROTEIN-RELATED"/>
    <property type="match status" value="1"/>
</dbReference>
<dbReference type="Pfam" id="PF04892">
    <property type="entry name" value="VanZ"/>
    <property type="match status" value="1"/>
</dbReference>
<keyword evidence="1" id="KW-1133">Transmembrane helix</keyword>
<keyword evidence="1" id="KW-0472">Membrane</keyword>
<comment type="caution">
    <text evidence="3">The sequence shown here is derived from an EMBL/GenBank/DDBJ whole genome shotgun (WGS) entry which is preliminary data.</text>
</comment>
<dbReference type="Proteomes" id="UP000522720">
    <property type="component" value="Unassembled WGS sequence"/>
</dbReference>
<gene>
    <name evidence="3" type="ORF">HF992_05915</name>
</gene>
<reference evidence="3 4" key="1">
    <citation type="submission" date="2020-04" db="EMBL/GenBank/DDBJ databases">
        <title>MicrobeNet Type strains.</title>
        <authorList>
            <person name="Nicholson A.C."/>
        </authorList>
    </citation>
    <scope>NUCLEOTIDE SEQUENCE [LARGE SCALE GENOMIC DNA]</scope>
    <source>
        <strain evidence="3 4">CCUG 69612</strain>
    </source>
</reference>
<dbReference type="InterPro" id="IPR053150">
    <property type="entry name" value="Teicoplanin_resist-assoc"/>
</dbReference>
<dbReference type="RefSeq" id="WP_168549137.1">
    <property type="nucleotide sequence ID" value="NZ_JAAXPR010000008.1"/>
</dbReference>
<feature type="domain" description="VanZ-like" evidence="2">
    <location>
        <begin position="13"/>
        <end position="130"/>
    </location>
</feature>
<dbReference type="EMBL" id="JAAXPR010000008">
    <property type="protein sequence ID" value="NKZ20383.1"/>
    <property type="molecule type" value="Genomic_DNA"/>
</dbReference>
<dbReference type="PANTHER" id="PTHR36834:SF2">
    <property type="entry name" value="MEMBRANE PROTEIN"/>
    <property type="match status" value="1"/>
</dbReference>
<evidence type="ECO:0000259" key="2">
    <source>
        <dbReference type="Pfam" id="PF04892"/>
    </source>
</evidence>
<feature type="transmembrane region" description="Helical" evidence="1">
    <location>
        <begin position="114"/>
        <end position="134"/>
    </location>
</feature>
<name>A0A7X6MZP9_9STRE</name>